<dbReference type="Pfam" id="PF00805">
    <property type="entry name" value="Pentapeptide"/>
    <property type="match status" value="2"/>
</dbReference>
<dbReference type="InterPro" id="IPR001646">
    <property type="entry name" value="5peptide_repeat"/>
</dbReference>
<evidence type="ECO:0000313" key="2">
    <source>
        <dbReference type="Proteomes" id="UP001597526"/>
    </source>
</evidence>
<accession>A0ABW5N191</accession>
<evidence type="ECO:0000313" key="1">
    <source>
        <dbReference type="EMBL" id="MFD2588837.1"/>
    </source>
</evidence>
<dbReference type="RefSeq" id="WP_377768302.1">
    <property type="nucleotide sequence ID" value="NZ_JBHULB010000082.1"/>
</dbReference>
<dbReference type="Gene3D" id="2.160.20.80">
    <property type="entry name" value="E3 ubiquitin-protein ligase SopA"/>
    <property type="match status" value="1"/>
</dbReference>
<reference evidence="2" key="1">
    <citation type="journal article" date="2019" name="Int. J. Syst. Evol. Microbiol.">
        <title>The Global Catalogue of Microorganisms (GCM) 10K type strain sequencing project: providing services to taxonomists for standard genome sequencing and annotation.</title>
        <authorList>
            <consortium name="The Broad Institute Genomics Platform"/>
            <consortium name="The Broad Institute Genome Sequencing Center for Infectious Disease"/>
            <person name="Wu L."/>
            <person name="Ma J."/>
        </authorList>
    </citation>
    <scope>NUCLEOTIDE SEQUENCE [LARGE SCALE GENOMIC DNA]</scope>
    <source>
        <strain evidence="2">KCTC 52368</strain>
    </source>
</reference>
<gene>
    <name evidence="1" type="ORF">ACFSQJ_18065</name>
</gene>
<dbReference type="PANTHER" id="PTHR42999">
    <property type="entry name" value="ANTIBIOTIC RESISTANCE PROTEIN MCBG"/>
    <property type="match status" value="1"/>
</dbReference>
<dbReference type="PANTHER" id="PTHR42999:SF1">
    <property type="entry name" value="PENTAPEPTIDE REPEAT-CONTAINING PROTEIN"/>
    <property type="match status" value="1"/>
</dbReference>
<comment type="caution">
    <text evidence="1">The sequence shown here is derived from an EMBL/GenBank/DDBJ whole genome shotgun (WGS) entry which is preliminary data.</text>
</comment>
<name>A0ABW5N191_9FLAO</name>
<dbReference type="Proteomes" id="UP001597526">
    <property type="component" value="Unassembled WGS sequence"/>
</dbReference>
<organism evidence="1 2">
    <name type="scientific">Croceitalea marina</name>
    <dbReference type="NCBI Taxonomy" id="1775166"/>
    <lineage>
        <taxon>Bacteria</taxon>
        <taxon>Pseudomonadati</taxon>
        <taxon>Bacteroidota</taxon>
        <taxon>Flavobacteriia</taxon>
        <taxon>Flavobacteriales</taxon>
        <taxon>Flavobacteriaceae</taxon>
        <taxon>Croceitalea</taxon>
    </lineage>
</organism>
<sequence length="190" mass="21861">MNTKFITGKNFKNEKFTTTRLPRADYEECVFEGCQFQNGFLDNQNFAECEFMTCDLSNTNIKHSIFNDVTFRDCKLIGLRFEDVNGSLISLRFENCMLDFASFFGLRMKHTVFKDCSLVETDFTETDLTASTFTNSNLNRAVFEQTILTKANFTTVFNLALSPENNQIKKAIFSKESVLGLLKKYDIVIE</sequence>
<protein>
    <submittedName>
        <fullName evidence="1">Pentapeptide repeat-containing protein</fullName>
    </submittedName>
</protein>
<dbReference type="InterPro" id="IPR052949">
    <property type="entry name" value="PA_immunity-related"/>
</dbReference>
<dbReference type="SUPFAM" id="SSF141571">
    <property type="entry name" value="Pentapeptide repeat-like"/>
    <property type="match status" value="1"/>
</dbReference>
<proteinExistence type="predicted"/>
<dbReference type="EMBL" id="JBHULB010000082">
    <property type="protein sequence ID" value="MFD2588837.1"/>
    <property type="molecule type" value="Genomic_DNA"/>
</dbReference>
<keyword evidence="2" id="KW-1185">Reference proteome</keyword>